<feature type="transmembrane region" description="Helical" evidence="10">
    <location>
        <begin position="140"/>
        <end position="164"/>
    </location>
</feature>
<evidence type="ECO:0000256" key="1">
    <source>
        <dbReference type="ARBA" id="ARBA00004141"/>
    </source>
</evidence>
<comment type="caution">
    <text evidence="13">The sequence shown here is derived from an EMBL/GenBank/DDBJ whole genome shotgun (WGS) entry which is preliminary data.</text>
</comment>
<keyword evidence="4" id="KW-0677">Repeat</keyword>
<feature type="domain" description="ABC transporter" evidence="11">
    <location>
        <begin position="590"/>
        <end position="799"/>
    </location>
</feature>
<evidence type="ECO:0000256" key="4">
    <source>
        <dbReference type="ARBA" id="ARBA00022737"/>
    </source>
</evidence>
<keyword evidence="5" id="KW-0547">Nucleotide-binding</keyword>
<keyword evidence="2" id="KW-0813">Transport</keyword>
<dbReference type="PROSITE" id="PS00211">
    <property type="entry name" value="ABC_TRANSPORTER_1"/>
    <property type="match status" value="2"/>
</dbReference>
<feature type="transmembrane region" description="Helical" evidence="10">
    <location>
        <begin position="1097"/>
        <end position="1118"/>
    </location>
</feature>
<feature type="domain" description="ABC transmembrane type-1" evidence="12">
    <location>
        <begin position="279"/>
        <end position="551"/>
    </location>
</feature>
<feature type="transmembrane region" description="Helical" evidence="10">
    <location>
        <begin position="176"/>
        <end position="196"/>
    </location>
</feature>
<keyword evidence="9" id="KW-0325">Glycoprotein</keyword>
<dbReference type="GO" id="GO:0140359">
    <property type="term" value="F:ABC-type transporter activity"/>
    <property type="evidence" value="ECO:0007669"/>
    <property type="project" value="InterPro"/>
</dbReference>
<dbReference type="InterPro" id="IPR027417">
    <property type="entry name" value="P-loop_NTPase"/>
</dbReference>
<evidence type="ECO:0000259" key="12">
    <source>
        <dbReference type="PROSITE" id="PS50929"/>
    </source>
</evidence>
<feature type="transmembrane region" description="Helical" evidence="10">
    <location>
        <begin position="109"/>
        <end position="128"/>
    </location>
</feature>
<dbReference type="InterPro" id="IPR044746">
    <property type="entry name" value="ABCC_6TM_D1"/>
</dbReference>
<feature type="transmembrane region" description="Helical" evidence="10">
    <location>
        <begin position="30"/>
        <end position="49"/>
    </location>
</feature>
<feature type="domain" description="ABC transporter" evidence="11">
    <location>
        <begin position="1237"/>
        <end position="1476"/>
    </location>
</feature>
<dbReference type="CDD" id="cd03244">
    <property type="entry name" value="ABCC_MRP_domain2"/>
    <property type="match status" value="1"/>
</dbReference>
<evidence type="ECO:0008006" key="15">
    <source>
        <dbReference type="Google" id="ProtNLM"/>
    </source>
</evidence>
<dbReference type="SMART" id="SM00382">
    <property type="entry name" value="AAA"/>
    <property type="match status" value="2"/>
</dbReference>
<feature type="transmembrane region" description="Helical" evidence="10">
    <location>
        <begin position="1012"/>
        <end position="1032"/>
    </location>
</feature>
<dbReference type="PROSITE" id="PS50929">
    <property type="entry name" value="ABC_TM1F"/>
    <property type="match status" value="2"/>
</dbReference>
<dbReference type="InterPro" id="IPR044726">
    <property type="entry name" value="ABCC_6TM_D2"/>
</dbReference>
<evidence type="ECO:0000256" key="10">
    <source>
        <dbReference type="SAM" id="Phobius"/>
    </source>
</evidence>
<keyword evidence="6" id="KW-0067">ATP-binding</keyword>
<feature type="transmembrane region" description="Helical" evidence="10">
    <location>
        <begin position="489"/>
        <end position="512"/>
    </location>
</feature>
<evidence type="ECO:0000313" key="13">
    <source>
        <dbReference type="EMBL" id="ORZ33562.1"/>
    </source>
</evidence>
<dbReference type="SUPFAM" id="SSF90123">
    <property type="entry name" value="ABC transporter transmembrane region"/>
    <property type="match status" value="2"/>
</dbReference>
<dbReference type="Pfam" id="PF00005">
    <property type="entry name" value="ABC_tran"/>
    <property type="match status" value="2"/>
</dbReference>
<keyword evidence="14" id="KW-1185">Reference proteome</keyword>
<dbReference type="PROSITE" id="PS50893">
    <property type="entry name" value="ABC_TRANSPORTER_2"/>
    <property type="match status" value="2"/>
</dbReference>
<keyword evidence="3 10" id="KW-0812">Transmembrane</keyword>
<accession>A0A1Y2HKD3</accession>
<evidence type="ECO:0000313" key="14">
    <source>
        <dbReference type="Proteomes" id="UP000193411"/>
    </source>
</evidence>
<keyword evidence="7 10" id="KW-1133">Transmembrane helix</keyword>
<protein>
    <recommendedName>
        <fullName evidence="15">P-loop containing nucleoside triphosphate hydrolase protein</fullName>
    </recommendedName>
</protein>
<dbReference type="Pfam" id="PF00664">
    <property type="entry name" value="ABC_membrane"/>
    <property type="match status" value="2"/>
</dbReference>
<dbReference type="OrthoDB" id="5594080at2759"/>
<dbReference type="InterPro" id="IPR003439">
    <property type="entry name" value="ABC_transporter-like_ATP-bd"/>
</dbReference>
<dbReference type="GO" id="GO:0016887">
    <property type="term" value="F:ATP hydrolysis activity"/>
    <property type="evidence" value="ECO:0007669"/>
    <property type="project" value="InterPro"/>
</dbReference>
<evidence type="ECO:0000256" key="2">
    <source>
        <dbReference type="ARBA" id="ARBA00022448"/>
    </source>
</evidence>
<comment type="subcellular location">
    <subcellularLocation>
        <location evidence="1">Membrane</location>
        <topology evidence="1">Multi-pass membrane protein</topology>
    </subcellularLocation>
</comment>
<dbReference type="GO" id="GO:0016020">
    <property type="term" value="C:membrane"/>
    <property type="evidence" value="ECO:0007669"/>
    <property type="project" value="UniProtKB-SubCell"/>
</dbReference>
<feature type="domain" description="ABC transmembrane type-1" evidence="12">
    <location>
        <begin position="875"/>
        <end position="1119"/>
    </location>
</feature>
<gene>
    <name evidence="13" type="ORF">BCR44DRAFT_1514716</name>
</gene>
<dbReference type="GO" id="GO:0005524">
    <property type="term" value="F:ATP binding"/>
    <property type="evidence" value="ECO:0007669"/>
    <property type="project" value="UniProtKB-KW"/>
</dbReference>
<proteinExistence type="predicted"/>
<sequence>MTSSICAHPGEMAVLAPDRDLDIVLCFQDLVLFPSFGAIVISISVYRALSAVKRTPGTSTRTTQASSETLLRDASRPLGADDTMNKSQTDPNVAESDMVESAKVFLPPVFLKLLFLISLAFLSTFKLFSFNPGRVSASDIVSSLILIITCLCMFLIHLIDLIVMRDPSFTTSAVGWLNLSQLLLVFGALVAELFTVTWQSRAWESIRKDGMQASPEMATNMFTRLLFIWVTPMLRLGNSRAITLADLWLLPPSMCTQTSQLRMLHFLDQGPGKPQRTCGLDFLVPALVGKIVKYVDEAAMLDTPPLGYGLSLAFALLGVSVVSVLLRSQVFHVCMNMDMRGRSAVRGLLFDKLMRMPVHSQGEAAGRIVQHVSVDTMNLTNMFFRLQTVPAIPLQLIISLVLLYAELGPAVFAALGIVVVFSPLFGWTAKLSMRYSKTKLNFMDQRVKLSTDILQSIRTVKVNSWNDVFLDRVQDIRDLELGELRKSMVLSALNASMTIFVPALASFVALLLATVSGRTISVDRLFVCLGLFAILQDSINNLSRVMQPLMQTLASYQRIRAFLNLPERHPYVVRSLVVPAAGSGVPAISLKDAQLAWREELDPSLTIESLDVYPGEHILVQGAVGAGKTCLMSAIVDQLHLVKGSVKVNGTIAYVSQEPWLMNASLRDNILFGLPMDEERYAQAQFKDRDLVLIGERGITLSGGQKMRVALCCELYANRDIYLIDDALAALDAHVVRHVMTHAIEGMLKGKTIISVTHQPNYFTSYDGVIEMEAGKVKSFVRREDLRASDVTLTPFEGDLHMMIEDDCQGQHDLQQGGIDSALAVEGDLDAVRVLLAQSNAKRGAAIAEEKLVSGSIGFRVYSEYFRYCGLPGVILQVVLLAAFQGSNLGQQYWIGFWSTSGPDAVNRLGYYFGIYGVLVGLYAVLAIVTNVNANAVLGIRAAKSMSRELLSRILCYPMSFFDYTPLGRVINRLSSDQDSIDRTIPNLLNNFSGHLFAIAFALVAAAISSPWFLVLVVPIVAVLYSIAVYYAKTSRQVMRIASVTRSPMYSMFGELANGRSIIQARGSVRLFGGWLERRLDTTSRVMYTNMSMSRWLSVWLQLIGSLIVFSSVLLSVLLPKSSVLAGVGISLAQSVTGMLMSTVRTYVWLENAIIAVERIREYNSLPVERDADEPLTVTGGEVRFEALSARYAVRAPPEVVARVGRRDSDEGKAPPSCSVFRGFGWRGRQVSTSMELYEAGLNSRLAAPSADSGPLVLNDLNITIPAGQKVAIVGRSGSGKSTTVSCLFKLLEPAHGKILIDGTDISTVRLADLRSNLTIVSQDPCLFAGTLRFNLDPRSVYSDERIWSILESVSTALAAEVRAHPEKLEMPVQSSTLSLGQRQLVCMARALLRDTRIYVLDEASASIDLPTEAALQACLRSELMVGRTLIVIAHRIHTVLALDRILVLDKGSVIEDGAPLDLVRQQRSHFRSLVEDAGLLDNVLQGSM</sequence>
<dbReference type="PANTHER" id="PTHR24223:SF399">
    <property type="entry name" value="ABC TRANSPORTER ATNG"/>
    <property type="match status" value="1"/>
</dbReference>
<evidence type="ECO:0000256" key="5">
    <source>
        <dbReference type="ARBA" id="ARBA00022741"/>
    </source>
</evidence>
<feature type="transmembrane region" description="Helical" evidence="10">
    <location>
        <begin position="988"/>
        <end position="1006"/>
    </location>
</feature>
<dbReference type="InterPro" id="IPR050173">
    <property type="entry name" value="ABC_transporter_C-like"/>
</dbReference>
<feature type="transmembrane region" description="Helical" evidence="10">
    <location>
        <begin position="383"/>
        <end position="404"/>
    </location>
</feature>
<evidence type="ECO:0000256" key="9">
    <source>
        <dbReference type="ARBA" id="ARBA00023180"/>
    </source>
</evidence>
<dbReference type="PANTHER" id="PTHR24223">
    <property type="entry name" value="ATP-BINDING CASSETTE SUB-FAMILY C"/>
    <property type="match status" value="1"/>
</dbReference>
<dbReference type="InterPro" id="IPR003593">
    <property type="entry name" value="AAA+_ATPase"/>
</dbReference>
<dbReference type="EMBL" id="MCFL01000035">
    <property type="protein sequence ID" value="ORZ33562.1"/>
    <property type="molecule type" value="Genomic_DNA"/>
</dbReference>
<keyword evidence="8 10" id="KW-0472">Membrane</keyword>
<evidence type="ECO:0000256" key="8">
    <source>
        <dbReference type="ARBA" id="ARBA00023136"/>
    </source>
</evidence>
<dbReference type="InterPro" id="IPR011527">
    <property type="entry name" value="ABC1_TM_dom"/>
</dbReference>
<dbReference type="CDD" id="cd18579">
    <property type="entry name" value="ABC_6TM_ABCC_D1"/>
    <property type="match status" value="1"/>
</dbReference>
<dbReference type="Gene3D" id="1.20.1560.10">
    <property type="entry name" value="ABC transporter type 1, transmembrane domain"/>
    <property type="match status" value="2"/>
</dbReference>
<feature type="transmembrane region" description="Helical" evidence="10">
    <location>
        <begin position="306"/>
        <end position="326"/>
    </location>
</feature>
<dbReference type="Proteomes" id="UP000193411">
    <property type="component" value="Unassembled WGS sequence"/>
</dbReference>
<evidence type="ECO:0000256" key="3">
    <source>
        <dbReference type="ARBA" id="ARBA00022692"/>
    </source>
</evidence>
<dbReference type="FunFam" id="1.20.1560.10:FF:000013">
    <property type="entry name" value="ABC transporter C family member 2"/>
    <property type="match status" value="1"/>
</dbReference>
<reference evidence="13 14" key="1">
    <citation type="submission" date="2016-07" db="EMBL/GenBank/DDBJ databases">
        <title>Pervasive Adenine N6-methylation of Active Genes in Fungi.</title>
        <authorList>
            <consortium name="DOE Joint Genome Institute"/>
            <person name="Mondo S.J."/>
            <person name="Dannebaum R.O."/>
            <person name="Kuo R.C."/>
            <person name="Labutti K."/>
            <person name="Haridas S."/>
            <person name="Kuo A."/>
            <person name="Salamov A."/>
            <person name="Ahrendt S.R."/>
            <person name="Lipzen A."/>
            <person name="Sullivan W."/>
            <person name="Andreopoulos W.B."/>
            <person name="Clum A."/>
            <person name="Lindquist E."/>
            <person name="Daum C."/>
            <person name="Ramamoorthy G.K."/>
            <person name="Gryganskyi A."/>
            <person name="Culley D."/>
            <person name="Magnuson J.K."/>
            <person name="James T.Y."/>
            <person name="O'Malley M.A."/>
            <person name="Stajich J.E."/>
            <person name="Spatafora J.W."/>
            <person name="Visel A."/>
            <person name="Grigoriev I.V."/>
        </authorList>
    </citation>
    <scope>NUCLEOTIDE SEQUENCE [LARGE SCALE GENOMIC DNA]</scope>
    <source>
        <strain evidence="13 14">PL171</strain>
    </source>
</reference>
<feature type="transmembrane region" description="Helical" evidence="10">
    <location>
        <begin position="410"/>
        <end position="429"/>
    </location>
</feature>
<dbReference type="Gene3D" id="3.40.50.300">
    <property type="entry name" value="P-loop containing nucleotide triphosphate hydrolases"/>
    <property type="match status" value="2"/>
</dbReference>
<organism evidence="13 14">
    <name type="scientific">Catenaria anguillulae PL171</name>
    <dbReference type="NCBI Taxonomy" id="765915"/>
    <lineage>
        <taxon>Eukaryota</taxon>
        <taxon>Fungi</taxon>
        <taxon>Fungi incertae sedis</taxon>
        <taxon>Blastocladiomycota</taxon>
        <taxon>Blastocladiomycetes</taxon>
        <taxon>Blastocladiales</taxon>
        <taxon>Catenariaceae</taxon>
        <taxon>Catenaria</taxon>
    </lineage>
</organism>
<evidence type="ECO:0000259" key="11">
    <source>
        <dbReference type="PROSITE" id="PS50893"/>
    </source>
</evidence>
<name>A0A1Y2HKD3_9FUNG</name>
<evidence type="ECO:0000256" key="7">
    <source>
        <dbReference type="ARBA" id="ARBA00022989"/>
    </source>
</evidence>
<dbReference type="InterPro" id="IPR017871">
    <property type="entry name" value="ABC_transporter-like_CS"/>
</dbReference>
<dbReference type="STRING" id="765915.A0A1Y2HKD3"/>
<dbReference type="CDD" id="cd18580">
    <property type="entry name" value="ABC_6TM_ABCC_D2"/>
    <property type="match status" value="1"/>
</dbReference>
<dbReference type="SUPFAM" id="SSF52540">
    <property type="entry name" value="P-loop containing nucleoside triphosphate hydrolases"/>
    <property type="match status" value="2"/>
</dbReference>
<evidence type="ECO:0000256" key="6">
    <source>
        <dbReference type="ARBA" id="ARBA00022840"/>
    </source>
</evidence>
<feature type="transmembrane region" description="Helical" evidence="10">
    <location>
        <begin position="911"/>
        <end position="938"/>
    </location>
</feature>
<dbReference type="InterPro" id="IPR036640">
    <property type="entry name" value="ABC1_TM_sf"/>
</dbReference>
<dbReference type="FunFam" id="3.40.50.300:FF:000630">
    <property type="entry name" value="ATP-binding cassette (ABC) transporter, putative"/>
    <property type="match status" value="1"/>
</dbReference>